<dbReference type="PANTHER" id="PTHR42928:SF5">
    <property type="entry name" value="BLR1237 PROTEIN"/>
    <property type="match status" value="1"/>
</dbReference>
<keyword evidence="4" id="KW-1185">Reference proteome</keyword>
<evidence type="ECO:0000313" key="3">
    <source>
        <dbReference type="EMBL" id="RGE47118.1"/>
    </source>
</evidence>
<dbReference type="SUPFAM" id="SSF53850">
    <property type="entry name" value="Periplasmic binding protein-like II"/>
    <property type="match status" value="1"/>
</dbReference>
<dbReference type="PIRSF" id="PIRSF017082">
    <property type="entry name" value="YflP"/>
    <property type="match status" value="1"/>
</dbReference>
<reference evidence="3 4" key="1">
    <citation type="submission" date="2018-08" db="EMBL/GenBank/DDBJ databases">
        <title>Comamonas testosteroni strain SWCO2.</title>
        <authorList>
            <person name="Jiang N."/>
            <person name="Zhang X.Z."/>
        </authorList>
    </citation>
    <scope>NUCLEOTIDE SEQUENCE [LARGE SCALE GENOMIC DNA]</scope>
    <source>
        <strain evidence="3 4">SWCO2</strain>
    </source>
</reference>
<proteinExistence type="inferred from homology"/>
<protein>
    <submittedName>
        <fullName evidence="3">Tripartite tricarboxylate transporter substrate binding protein</fullName>
    </submittedName>
</protein>
<dbReference type="PANTHER" id="PTHR42928">
    <property type="entry name" value="TRICARBOXYLATE-BINDING PROTEIN"/>
    <property type="match status" value="1"/>
</dbReference>
<evidence type="ECO:0000313" key="4">
    <source>
        <dbReference type="Proteomes" id="UP000261948"/>
    </source>
</evidence>
<dbReference type="EMBL" id="QURR01000001">
    <property type="protein sequence ID" value="RGE47118.1"/>
    <property type="molecule type" value="Genomic_DNA"/>
</dbReference>
<dbReference type="Gene3D" id="3.40.190.150">
    <property type="entry name" value="Bordetella uptake gene, domain 1"/>
    <property type="match status" value="1"/>
</dbReference>
<sequence>MIKKLAATCLASCLALGLTSMAWAQDSYPSRTIRVVVPYAAGGATDFIARTIGERLTKTMGQPVVVDNKAGAAGAIGASEVARSKPDGYTLLLTITDSQINNTALYKTLAYDPQKDFVGITQIVRSPALISTPPGTGIKSIADLKAKLAAGAKLSYGSWGIGGLGHLAGETLNQNLHSEMVHVPQRGEGPVVTDLLSGTVDVGLSSVASAMQHVQVGKIVPLAVLGRQRSTTLPQVPTMNELGFKDPLYDSNVWIGMLAPAKTPPAVLERLAKEVRAAVGSPEISQLFVSRGFELMNTTPAQFAENYKAEFGVITQRIRDLKIEPR</sequence>
<dbReference type="Gene3D" id="3.40.190.10">
    <property type="entry name" value="Periplasmic binding protein-like II"/>
    <property type="match status" value="1"/>
</dbReference>
<dbReference type="InterPro" id="IPR042100">
    <property type="entry name" value="Bug_dom1"/>
</dbReference>
<comment type="caution">
    <text evidence="3">The sequence shown here is derived from an EMBL/GenBank/DDBJ whole genome shotgun (WGS) entry which is preliminary data.</text>
</comment>
<keyword evidence="2" id="KW-0732">Signal</keyword>
<evidence type="ECO:0000256" key="1">
    <source>
        <dbReference type="ARBA" id="ARBA00006987"/>
    </source>
</evidence>
<evidence type="ECO:0000256" key="2">
    <source>
        <dbReference type="SAM" id="SignalP"/>
    </source>
</evidence>
<feature type="chain" id="PRO_5016885295" evidence="2">
    <location>
        <begin position="25"/>
        <end position="326"/>
    </location>
</feature>
<organism evidence="3 4">
    <name type="scientific">Comamonas testosteroni</name>
    <name type="common">Pseudomonas testosteroni</name>
    <dbReference type="NCBI Taxonomy" id="285"/>
    <lineage>
        <taxon>Bacteria</taxon>
        <taxon>Pseudomonadati</taxon>
        <taxon>Pseudomonadota</taxon>
        <taxon>Betaproteobacteria</taxon>
        <taxon>Burkholderiales</taxon>
        <taxon>Comamonadaceae</taxon>
        <taxon>Comamonas</taxon>
    </lineage>
</organism>
<name>A0A373FSK9_COMTE</name>
<dbReference type="InterPro" id="IPR005064">
    <property type="entry name" value="BUG"/>
</dbReference>
<dbReference type="AlphaFoldDB" id="A0A373FSK9"/>
<feature type="signal peptide" evidence="2">
    <location>
        <begin position="1"/>
        <end position="24"/>
    </location>
</feature>
<dbReference type="OrthoDB" id="8678477at2"/>
<gene>
    <name evidence="3" type="ORF">DZC30_01660</name>
</gene>
<accession>A0A373FSK9</accession>
<dbReference type="Proteomes" id="UP000261948">
    <property type="component" value="Unassembled WGS sequence"/>
</dbReference>
<comment type="similarity">
    <text evidence="1">Belongs to the UPF0065 (bug) family.</text>
</comment>
<dbReference type="Pfam" id="PF03401">
    <property type="entry name" value="TctC"/>
    <property type="match status" value="1"/>
</dbReference>